<keyword evidence="2" id="KW-1133">Transmembrane helix</keyword>
<feature type="region of interest" description="Disordered" evidence="1">
    <location>
        <begin position="170"/>
        <end position="190"/>
    </location>
</feature>
<keyword evidence="2" id="KW-0472">Membrane</keyword>
<evidence type="ECO:0000313" key="3">
    <source>
        <dbReference type="EMBL" id="MBK7673411.1"/>
    </source>
</evidence>
<proteinExistence type="predicted"/>
<dbReference type="EMBL" id="JADJMH010000001">
    <property type="protein sequence ID" value="MBK7673411.1"/>
    <property type="molecule type" value="Genomic_DNA"/>
</dbReference>
<dbReference type="Proteomes" id="UP000697998">
    <property type="component" value="Unassembled WGS sequence"/>
</dbReference>
<protein>
    <submittedName>
        <fullName evidence="3">Pilus assembly PilX N-terminal domain-containing protein</fullName>
    </submittedName>
</protein>
<sequence>MEQLISRRLPARRAQSGVALIMVLIMLTAMAIAGVALVRVVDSANVISGNFAFRQSTLNIADLGVEAAAAELITIAIASRDEAFPKNCNTNCRYFPVRSINLPNLNCRNAPFPQGCGLDGKGLPIRGNRTATTDPPEQAISWDGNDVPGAPRGYAIRYVIDRQCDVASANPGPDECSNDTPLTPVSKKAGGPGLPAPAGIIFYRVTVQVTGPRNTQSHVQVFLSY</sequence>
<reference evidence="3 4" key="1">
    <citation type="submission" date="2020-10" db="EMBL/GenBank/DDBJ databases">
        <title>Connecting structure to function with the recovery of over 1000 high-quality activated sludge metagenome-assembled genomes encoding full-length rRNA genes using long-read sequencing.</title>
        <authorList>
            <person name="Singleton C.M."/>
            <person name="Petriglieri F."/>
            <person name="Kristensen J.M."/>
            <person name="Kirkegaard R.H."/>
            <person name="Michaelsen T.Y."/>
            <person name="Andersen M.H."/>
            <person name="Karst S.M."/>
            <person name="Dueholm M.S."/>
            <person name="Nielsen P.H."/>
            <person name="Albertsen M."/>
        </authorList>
    </citation>
    <scope>NUCLEOTIDE SEQUENCE [LARGE SCALE GENOMIC DNA]</scope>
    <source>
        <strain evidence="3">EsbW_18-Q3-R4-48_BATAC.285</strain>
    </source>
</reference>
<dbReference type="AlphaFoldDB" id="A0A935PWT3"/>
<evidence type="ECO:0000313" key="4">
    <source>
        <dbReference type="Proteomes" id="UP000697998"/>
    </source>
</evidence>
<evidence type="ECO:0000256" key="1">
    <source>
        <dbReference type="SAM" id="MobiDB-lite"/>
    </source>
</evidence>
<name>A0A935PWT3_9PROT</name>
<accession>A0A935PWT3</accession>
<comment type="caution">
    <text evidence="3">The sequence shown here is derived from an EMBL/GenBank/DDBJ whole genome shotgun (WGS) entry which is preliminary data.</text>
</comment>
<keyword evidence="2" id="KW-0812">Transmembrane</keyword>
<feature type="transmembrane region" description="Helical" evidence="2">
    <location>
        <begin position="20"/>
        <end position="41"/>
    </location>
</feature>
<evidence type="ECO:0000256" key="2">
    <source>
        <dbReference type="SAM" id="Phobius"/>
    </source>
</evidence>
<organism evidence="3 4">
    <name type="scientific">Candidatus Accumulibacter proximus</name>
    <dbReference type="NCBI Taxonomy" id="2954385"/>
    <lineage>
        <taxon>Bacteria</taxon>
        <taxon>Pseudomonadati</taxon>
        <taxon>Pseudomonadota</taxon>
        <taxon>Betaproteobacteria</taxon>
        <taxon>Candidatus Accumulibacter</taxon>
    </lineage>
</organism>
<gene>
    <name evidence="3" type="ORF">IPJ27_00815</name>
</gene>